<organism evidence="1 2">
    <name type="scientific">Astatotilapia calliptera</name>
    <name type="common">Eastern happy</name>
    <name type="synonym">Chromis callipterus</name>
    <dbReference type="NCBI Taxonomy" id="8154"/>
    <lineage>
        <taxon>Eukaryota</taxon>
        <taxon>Metazoa</taxon>
        <taxon>Chordata</taxon>
        <taxon>Craniata</taxon>
        <taxon>Vertebrata</taxon>
        <taxon>Euteleostomi</taxon>
        <taxon>Actinopterygii</taxon>
        <taxon>Neopterygii</taxon>
        <taxon>Teleostei</taxon>
        <taxon>Neoteleostei</taxon>
        <taxon>Acanthomorphata</taxon>
        <taxon>Ovalentaria</taxon>
        <taxon>Cichlomorphae</taxon>
        <taxon>Cichliformes</taxon>
        <taxon>Cichlidae</taxon>
        <taxon>African cichlids</taxon>
        <taxon>Pseudocrenilabrinae</taxon>
        <taxon>Haplochromini</taxon>
        <taxon>Astatotilapia</taxon>
    </lineage>
</organism>
<reference evidence="1" key="3">
    <citation type="submission" date="2025-08" db="UniProtKB">
        <authorList>
            <consortium name="Ensembl"/>
        </authorList>
    </citation>
    <scope>IDENTIFICATION</scope>
</reference>
<keyword evidence="2" id="KW-1185">Reference proteome</keyword>
<reference evidence="2" key="2">
    <citation type="submission" date="2023-03" db="EMBL/GenBank/DDBJ databases">
        <authorList>
            <consortium name="Wellcome Sanger Institute Data Sharing"/>
        </authorList>
    </citation>
    <scope>NUCLEOTIDE SEQUENCE [LARGE SCALE GENOMIC DNA]</scope>
</reference>
<dbReference type="Proteomes" id="UP000265100">
    <property type="component" value="Chromosome 12"/>
</dbReference>
<sequence length="112" mass="12774">AVLSFSLYMWHLQGPDIPLKRASERERGGKGHRELCQKHSKYPDCSANSIQIFIPASKYVFTASQIVTHMDLTVIFPSSVCWRAMRQTLLQLFAFVPWLSQCACTDPSLKQQ</sequence>
<evidence type="ECO:0000313" key="1">
    <source>
        <dbReference type="Ensembl" id="ENSACLP00000071837.1"/>
    </source>
</evidence>
<protein>
    <submittedName>
        <fullName evidence="1">Uncharacterized protein</fullName>
    </submittedName>
</protein>
<dbReference type="Ensembl" id="ENSACLT00000087992.1">
    <property type="protein sequence ID" value="ENSACLP00000071837.1"/>
    <property type="gene ID" value="ENSACLG00000039788.1"/>
</dbReference>
<dbReference type="AlphaFoldDB" id="A0AAX7USU9"/>
<reference evidence="1 2" key="1">
    <citation type="submission" date="2018-05" db="EMBL/GenBank/DDBJ databases">
        <authorList>
            <person name="Datahose"/>
        </authorList>
    </citation>
    <scope>NUCLEOTIDE SEQUENCE</scope>
</reference>
<evidence type="ECO:0000313" key="2">
    <source>
        <dbReference type="Proteomes" id="UP000265100"/>
    </source>
</evidence>
<reference evidence="1" key="4">
    <citation type="submission" date="2025-09" db="UniProtKB">
        <authorList>
            <consortium name="Ensembl"/>
        </authorList>
    </citation>
    <scope>IDENTIFICATION</scope>
</reference>
<name>A0AAX7USU9_ASTCA</name>
<proteinExistence type="predicted"/>
<accession>A0AAX7USU9</accession>